<keyword evidence="1" id="KW-0472">Membrane</keyword>
<keyword evidence="1" id="KW-1133">Transmembrane helix</keyword>
<gene>
    <name evidence="2" type="ORF">BJ981_001969</name>
</gene>
<evidence type="ECO:0000313" key="2">
    <source>
        <dbReference type="EMBL" id="MBB5626270.1"/>
    </source>
</evidence>
<feature type="transmembrane region" description="Helical" evidence="1">
    <location>
        <begin position="62"/>
        <end position="82"/>
    </location>
</feature>
<evidence type="ECO:0000313" key="3">
    <source>
        <dbReference type="Proteomes" id="UP000588112"/>
    </source>
</evidence>
<sequence length="85" mass="9393">MTEAVPARRRKDGIKNAVGGVERPSRLVEPRKSSDLLALRPFVMEGQEHVRLDLRSKGMADVIFVALTIAIFVVLGLVVKAVERL</sequence>
<keyword evidence="3" id="KW-1185">Reference proteome</keyword>
<name>A0A7W8Z2N5_9ACTN</name>
<reference evidence="2 3" key="1">
    <citation type="submission" date="2020-08" db="EMBL/GenBank/DDBJ databases">
        <title>Sequencing the genomes of 1000 actinobacteria strains.</title>
        <authorList>
            <person name="Klenk H.-P."/>
        </authorList>
    </citation>
    <scope>NUCLEOTIDE SEQUENCE [LARGE SCALE GENOMIC DNA]</scope>
    <source>
        <strain evidence="2 3">DSM 45790</strain>
    </source>
</reference>
<dbReference type="RefSeq" id="WP_204070649.1">
    <property type="nucleotide sequence ID" value="NZ_BOOS01000062.1"/>
</dbReference>
<dbReference type="EMBL" id="JACHBR010000001">
    <property type="protein sequence ID" value="MBB5626270.1"/>
    <property type="molecule type" value="Genomic_DNA"/>
</dbReference>
<evidence type="ECO:0000256" key="1">
    <source>
        <dbReference type="SAM" id="Phobius"/>
    </source>
</evidence>
<comment type="caution">
    <text evidence="2">The sequence shown here is derived from an EMBL/GenBank/DDBJ whole genome shotgun (WGS) entry which is preliminary data.</text>
</comment>
<protein>
    <submittedName>
        <fullName evidence="2">Uncharacterized protein</fullName>
    </submittedName>
</protein>
<accession>A0A7W8Z2N5</accession>
<keyword evidence="1" id="KW-0812">Transmembrane</keyword>
<organism evidence="2 3">
    <name type="scientific">Sphaerisporangium krabiense</name>
    <dbReference type="NCBI Taxonomy" id="763782"/>
    <lineage>
        <taxon>Bacteria</taxon>
        <taxon>Bacillati</taxon>
        <taxon>Actinomycetota</taxon>
        <taxon>Actinomycetes</taxon>
        <taxon>Streptosporangiales</taxon>
        <taxon>Streptosporangiaceae</taxon>
        <taxon>Sphaerisporangium</taxon>
    </lineage>
</organism>
<dbReference type="Proteomes" id="UP000588112">
    <property type="component" value="Unassembled WGS sequence"/>
</dbReference>
<dbReference type="AlphaFoldDB" id="A0A7W8Z2N5"/>
<proteinExistence type="predicted"/>